<dbReference type="HAMAP" id="MF_00386">
    <property type="entry name" value="UPF0161_YidD"/>
    <property type="match status" value="1"/>
</dbReference>
<organism evidence="2 3">
    <name type="scientific">Tepidimonas alkaliphilus</name>
    <dbReference type="NCBI Taxonomy" id="2588942"/>
    <lineage>
        <taxon>Bacteria</taxon>
        <taxon>Pseudomonadati</taxon>
        <taxon>Pseudomonadota</taxon>
        <taxon>Betaproteobacteria</taxon>
        <taxon>Burkholderiales</taxon>
        <taxon>Tepidimonas</taxon>
    </lineage>
</organism>
<dbReference type="NCBIfam" id="TIGR00278">
    <property type="entry name" value="membrane protein insertion efficiency factor YidD"/>
    <property type="match status" value="1"/>
</dbReference>
<comment type="subcellular location">
    <subcellularLocation>
        <location evidence="1">Cell membrane</location>
        <topology evidence="1">Peripheral membrane protein</topology>
        <orientation evidence="1">Cytoplasmic side</orientation>
    </subcellularLocation>
</comment>
<dbReference type="RefSeq" id="WP_246100546.1">
    <property type="nucleotide sequence ID" value="NZ_VJNB01000002.1"/>
</dbReference>
<keyword evidence="3" id="KW-1185">Reference proteome</keyword>
<keyword evidence="1" id="KW-1003">Cell membrane</keyword>
<accession>A0A554WBL5</accession>
<proteinExistence type="inferred from homology"/>
<dbReference type="AlphaFoldDB" id="A0A554WBL5"/>
<dbReference type="Proteomes" id="UP000315736">
    <property type="component" value="Unassembled WGS sequence"/>
</dbReference>
<comment type="similarity">
    <text evidence="1">Belongs to the UPF0161 family.</text>
</comment>
<evidence type="ECO:0000313" key="2">
    <source>
        <dbReference type="EMBL" id="TSE20972.1"/>
    </source>
</evidence>
<sequence length="101" mass="11056">MKVWAGLARWPQRLLIALVQGYRLLLSPWVGSSCRFTPSCSAYALEALQRHGALCGSYLAARRVLRCHPWCAGGHDPVPAQAPRLFSWAARSSPSDPPTPS</sequence>
<dbReference type="SMART" id="SM01234">
    <property type="entry name" value="Haemolytic"/>
    <property type="match status" value="1"/>
</dbReference>
<gene>
    <name evidence="2" type="primary">yidD</name>
    <name evidence="2" type="ORF">Talka_00635</name>
</gene>
<name>A0A554WBL5_9BURK</name>
<keyword evidence="1" id="KW-0472">Membrane</keyword>
<evidence type="ECO:0000313" key="3">
    <source>
        <dbReference type="Proteomes" id="UP000315736"/>
    </source>
</evidence>
<dbReference type="PROSITE" id="PS51257">
    <property type="entry name" value="PROKAR_LIPOPROTEIN"/>
    <property type="match status" value="1"/>
</dbReference>
<dbReference type="GO" id="GO:0005886">
    <property type="term" value="C:plasma membrane"/>
    <property type="evidence" value="ECO:0007669"/>
    <property type="project" value="UniProtKB-SubCell"/>
</dbReference>
<dbReference type="EMBL" id="VJNB01000002">
    <property type="protein sequence ID" value="TSE20972.1"/>
    <property type="molecule type" value="Genomic_DNA"/>
</dbReference>
<dbReference type="Pfam" id="PF01809">
    <property type="entry name" value="YidD"/>
    <property type="match status" value="1"/>
</dbReference>
<evidence type="ECO:0000256" key="1">
    <source>
        <dbReference type="HAMAP-Rule" id="MF_00386"/>
    </source>
</evidence>
<dbReference type="InterPro" id="IPR002696">
    <property type="entry name" value="Membr_insert_effic_factor_YidD"/>
</dbReference>
<comment type="caution">
    <text evidence="2">The sequence shown here is derived from an EMBL/GenBank/DDBJ whole genome shotgun (WGS) entry which is preliminary data.</text>
</comment>
<comment type="function">
    <text evidence="1">Could be involved in insertion of integral membrane proteins into the membrane.</text>
</comment>
<dbReference type="PANTHER" id="PTHR33383">
    <property type="entry name" value="MEMBRANE PROTEIN INSERTION EFFICIENCY FACTOR-RELATED"/>
    <property type="match status" value="1"/>
</dbReference>
<dbReference type="PANTHER" id="PTHR33383:SF1">
    <property type="entry name" value="MEMBRANE PROTEIN INSERTION EFFICIENCY FACTOR-RELATED"/>
    <property type="match status" value="1"/>
</dbReference>
<reference evidence="2 3" key="1">
    <citation type="submission" date="2019-07" db="EMBL/GenBank/DDBJ databases">
        <title>Tepidimonas alkaliphilus YIM 72238 draft genome.</title>
        <authorList>
            <person name="Da Costa M.S."/>
            <person name="Froufe H.J.C."/>
            <person name="Egas C."/>
            <person name="Albuquerque L."/>
        </authorList>
    </citation>
    <scope>NUCLEOTIDE SEQUENCE [LARGE SCALE GENOMIC DNA]</scope>
    <source>
        <strain evidence="2 3">YIM 72238</strain>
    </source>
</reference>
<protein>
    <recommendedName>
        <fullName evidence="1">Putative membrane protein insertion efficiency factor</fullName>
    </recommendedName>
</protein>